<accession>A0A4Y2W6N5</accession>
<sequence>TEGGVLTPPTGGIGVDTTQPHIITIPTREVRTHLLICRLLIDILIVLPSSDTDVRVLMAMAQPFLKEVRIVTVRGKTPAIMVSMTRSKNLLTNLVASHPHTLGASRFDKIA</sequence>
<evidence type="ECO:0000313" key="1">
    <source>
        <dbReference type="EMBL" id="GBO31582.1"/>
    </source>
</evidence>
<dbReference type="EMBL" id="BGPR01055977">
    <property type="protein sequence ID" value="GBO32511.1"/>
    <property type="molecule type" value="Genomic_DNA"/>
</dbReference>
<evidence type="ECO:0000313" key="3">
    <source>
        <dbReference type="Proteomes" id="UP000499080"/>
    </source>
</evidence>
<keyword evidence="3" id="KW-1185">Reference proteome</keyword>
<reference evidence="2 3" key="1">
    <citation type="journal article" date="2019" name="Sci. Rep.">
        <title>Orb-weaving spider Araneus ventricosus genome elucidates the spidroin gene catalogue.</title>
        <authorList>
            <person name="Kono N."/>
            <person name="Nakamura H."/>
            <person name="Ohtoshi R."/>
            <person name="Moran D.A.P."/>
            <person name="Shinohara A."/>
            <person name="Yoshida Y."/>
            <person name="Fujiwara M."/>
            <person name="Mori M."/>
            <person name="Tomita M."/>
            <person name="Arakawa K."/>
        </authorList>
    </citation>
    <scope>NUCLEOTIDE SEQUENCE [LARGE SCALE GENOMIC DNA]</scope>
</reference>
<feature type="non-terminal residue" evidence="2">
    <location>
        <position position="1"/>
    </location>
</feature>
<name>A0A4Y2W6N5_ARAVE</name>
<organism evidence="2 3">
    <name type="scientific">Araneus ventricosus</name>
    <name type="common">Orbweaver spider</name>
    <name type="synonym">Epeira ventricosa</name>
    <dbReference type="NCBI Taxonomy" id="182803"/>
    <lineage>
        <taxon>Eukaryota</taxon>
        <taxon>Metazoa</taxon>
        <taxon>Ecdysozoa</taxon>
        <taxon>Arthropoda</taxon>
        <taxon>Chelicerata</taxon>
        <taxon>Arachnida</taxon>
        <taxon>Araneae</taxon>
        <taxon>Araneomorphae</taxon>
        <taxon>Entelegynae</taxon>
        <taxon>Araneoidea</taxon>
        <taxon>Araneidae</taxon>
        <taxon>Araneus</taxon>
    </lineage>
</organism>
<gene>
    <name evidence="2" type="ORF">AVEN_156526_1</name>
    <name evidence="1" type="ORF">AVEN_31547_1</name>
</gene>
<dbReference type="AlphaFoldDB" id="A0A4Y2W6N5"/>
<comment type="caution">
    <text evidence="2">The sequence shown here is derived from an EMBL/GenBank/DDBJ whole genome shotgun (WGS) entry which is preliminary data.</text>
</comment>
<proteinExistence type="predicted"/>
<dbReference type="EMBL" id="BGPR01054905">
    <property type="protein sequence ID" value="GBO31582.1"/>
    <property type="molecule type" value="Genomic_DNA"/>
</dbReference>
<protein>
    <submittedName>
        <fullName evidence="2">Uncharacterized protein</fullName>
    </submittedName>
</protein>
<dbReference type="Proteomes" id="UP000499080">
    <property type="component" value="Unassembled WGS sequence"/>
</dbReference>
<evidence type="ECO:0000313" key="2">
    <source>
        <dbReference type="EMBL" id="GBO32511.1"/>
    </source>
</evidence>